<proteinExistence type="predicted"/>
<protein>
    <recommendedName>
        <fullName evidence="3">PX domain-containing protein</fullName>
    </recommendedName>
</protein>
<comment type="caution">
    <text evidence="1">The sequence shown here is derived from an EMBL/GenBank/DDBJ whole genome shotgun (WGS) entry which is preliminary data.</text>
</comment>
<organism evidence="1 2">
    <name type="scientific">Phytophthora nicotianae P10297</name>
    <dbReference type="NCBI Taxonomy" id="1317064"/>
    <lineage>
        <taxon>Eukaryota</taxon>
        <taxon>Sar</taxon>
        <taxon>Stramenopiles</taxon>
        <taxon>Oomycota</taxon>
        <taxon>Peronosporomycetes</taxon>
        <taxon>Peronosporales</taxon>
        <taxon>Peronosporaceae</taxon>
        <taxon>Phytophthora</taxon>
    </lineage>
</organism>
<name>W2YEY0_PHYNI</name>
<dbReference type="OrthoDB" id="111867at2759"/>
<evidence type="ECO:0000313" key="2">
    <source>
        <dbReference type="Proteomes" id="UP000018948"/>
    </source>
</evidence>
<dbReference type="AlphaFoldDB" id="W2YEY0"/>
<dbReference type="Proteomes" id="UP000018948">
    <property type="component" value="Unassembled WGS sequence"/>
</dbReference>
<evidence type="ECO:0008006" key="3">
    <source>
        <dbReference type="Google" id="ProtNLM"/>
    </source>
</evidence>
<sequence>MAPTSAATSPRVFTPTQAAVVALHAAGSSPSTSSPKTRSRSGSFLPLQHFECVRVAKKLRRDGHRLYVASVFLHRSEAQRRRSEGVYKVTPASKLSVEAMHAVMMAERQPDFVVERRFSEFRQLRDRVTALVRADAAHVKTCVDCQDLLRVVLSPKHRNWTVRRMCGNKEQRFALLTAFVNDLLMLTSGSITHETSAVAKHCKVRVQVAEMLQDFLKREYEDSLGII</sequence>
<evidence type="ECO:0000313" key="1">
    <source>
        <dbReference type="EMBL" id="ETP33531.1"/>
    </source>
</evidence>
<dbReference type="EMBL" id="ANIY01003731">
    <property type="protein sequence ID" value="ETP33531.1"/>
    <property type="molecule type" value="Genomic_DNA"/>
</dbReference>
<gene>
    <name evidence="1" type="ORF">F442_17953</name>
</gene>
<reference evidence="1 2" key="1">
    <citation type="submission" date="2013-11" db="EMBL/GenBank/DDBJ databases">
        <title>The Genome Sequence of Phytophthora parasitica P10297.</title>
        <authorList>
            <consortium name="The Broad Institute Genomics Platform"/>
            <person name="Russ C."/>
            <person name="Tyler B."/>
            <person name="Panabieres F."/>
            <person name="Shan W."/>
            <person name="Tripathy S."/>
            <person name="Grunwald N."/>
            <person name="Machado M."/>
            <person name="Johnson C.S."/>
            <person name="Walker B."/>
            <person name="Young S.K."/>
            <person name="Zeng Q."/>
            <person name="Gargeya S."/>
            <person name="Fitzgerald M."/>
            <person name="Haas B."/>
            <person name="Abouelleil A."/>
            <person name="Allen A.W."/>
            <person name="Alvarado L."/>
            <person name="Arachchi H.M."/>
            <person name="Berlin A.M."/>
            <person name="Chapman S.B."/>
            <person name="Gainer-Dewar J."/>
            <person name="Goldberg J."/>
            <person name="Griggs A."/>
            <person name="Gujja S."/>
            <person name="Hansen M."/>
            <person name="Howarth C."/>
            <person name="Imamovic A."/>
            <person name="Ireland A."/>
            <person name="Larimer J."/>
            <person name="McCowan C."/>
            <person name="Murphy C."/>
            <person name="Pearson M."/>
            <person name="Poon T.W."/>
            <person name="Priest M."/>
            <person name="Roberts A."/>
            <person name="Saif S."/>
            <person name="Shea T."/>
            <person name="Sisk P."/>
            <person name="Sykes S."/>
            <person name="Wortman J."/>
            <person name="Nusbaum C."/>
            <person name="Birren B."/>
        </authorList>
    </citation>
    <scope>NUCLEOTIDE SEQUENCE [LARGE SCALE GENOMIC DNA]</scope>
    <source>
        <strain evidence="1 2">P10297</strain>
    </source>
</reference>
<accession>W2YEY0</accession>